<dbReference type="InterPro" id="IPR036271">
    <property type="entry name" value="Tet_transcr_reg_TetR-rel_C_sf"/>
</dbReference>
<organism evidence="6 8">
    <name type="scientific">Glycomyces lechevalierae</name>
    <dbReference type="NCBI Taxonomy" id="256034"/>
    <lineage>
        <taxon>Bacteria</taxon>
        <taxon>Bacillati</taxon>
        <taxon>Actinomycetota</taxon>
        <taxon>Actinomycetes</taxon>
        <taxon>Glycomycetales</taxon>
        <taxon>Glycomycetaceae</taxon>
        <taxon>Glycomyces</taxon>
    </lineage>
</organism>
<proteinExistence type="predicted"/>
<comment type="caution">
    <text evidence="6">The sequence shown here is derived from an EMBL/GenBank/DDBJ whole genome shotgun (WGS) entry which is preliminary data.</text>
</comment>
<dbReference type="PANTHER" id="PTHR30055">
    <property type="entry name" value="HTH-TYPE TRANSCRIPTIONAL REGULATOR RUTR"/>
    <property type="match status" value="1"/>
</dbReference>
<dbReference type="PANTHER" id="PTHR30055:SF148">
    <property type="entry name" value="TETR-FAMILY TRANSCRIPTIONAL REGULATOR"/>
    <property type="match status" value="1"/>
</dbReference>
<dbReference type="InterPro" id="IPR009057">
    <property type="entry name" value="Homeodomain-like_sf"/>
</dbReference>
<dbReference type="Proteomes" id="UP001145799">
    <property type="component" value="Unassembled WGS sequence"/>
</dbReference>
<dbReference type="EMBL" id="JAVDYD010000001">
    <property type="protein sequence ID" value="MDR7339008.1"/>
    <property type="molecule type" value="Genomic_DNA"/>
</dbReference>
<dbReference type="Proteomes" id="UP001183604">
    <property type="component" value="Unassembled WGS sequence"/>
</dbReference>
<dbReference type="Pfam" id="PF00440">
    <property type="entry name" value="TetR_N"/>
    <property type="match status" value="1"/>
</dbReference>
<dbReference type="Gene3D" id="1.10.357.10">
    <property type="entry name" value="Tetracycline Repressor, domain 2"/>
    <property type="match status" value="1"/>
</dbReference>
<evidence type="ECO:0000256" key="1">
    <source>
        <dbReference type="ARBA" id="ARBA00023015"/>
    </source>
</evidence>
<reference evidence="7 9" key="2">
    <citation type="submission" date="2023-07" db="EMBL/GenBank/DDBJ databases">
        <title>Sequencing the genomes of 1000 actinobacteria strains.</title>
        <authorList>
            <person name="Klenk H.-P."/>
        </authorList>
    </citation>
    <scope>NUCLEOTIDE SEQUENCE [LARGE SCALE GENOMIC DNA]</scope>
    <source>
        <strain evidence="7 9">DSM 44724</strain>
    </source>
</reference>
<dbReference type="Pfam" id="PF16859">
    <property type="entry name" value="TetR_C_11"/>
    <property type="match status" value="1"/>
</dbReference>
<keyword evidence="1" id="KW-0805">Transcription regulation</keyword>
<feature type="DNA-binding region" description="H-T-H motif" evidence="4">
    <location>
        <begin position="37"/>
        <end position="56"/>
    </location>
</feature>
<accession>A0A9X3SX10</accession>
<dbReference type="EMBL" id="JAPZVQ010000009">
    <property type="protein sequence ID" value="MDA1386492.1"/>
    <property type="molecule type" value="Genomic_DNA"/>
</dbReference>
<evidence type="ECO:0000256" key="3">
    <source>
        <dbReference type="ARBA" id="ARBA00023163"/>
    </source>
</evidence>
<name>A0A9X3SX10_9ACTN</name>
<evidence type="ECO:0000256" key="4">
    <source>
        <dbReference type="PROSITE-ProRule" id="PRU00335"/>
    </source>
</evidence>
<dbReference type="RefSeq" id="WP_270122961.1">
    <property type="nucleotide sequence ID" value="NZ_BAAAOM010000004.1"/>
</dbReference>
<dbReference type="PRINTS" id="PR00455">
    <property type="entry name" value="HTHTETR"/>
</dbReference>
<keyword evidence="3" id="KW-0804">Transcription</keyword>
<dbReference type="InterPro" id="IPR001647">
    <property type="entry name" value="HTH_TetR"/>
</dbReference>
<reference evidence="6" key="1">
    <citation type="submission" date="2022-12" db="EMBL/GenBank/DDBJ databases">
        <title>Gycomyces niveus sp.nov., a novel actinomycete isolated from soil in Shouguang.</title>
        <authorList>
            <person name="Yang X."/>
        </authorList>
    </citation>
    <scope>NUCLEOTIDE SEQUENCE</scope>
    <source>
        <strain evidence="6">DSM 44724</strain>
    </source>
</reference>
<dbReference type="InterPro" id="IPR050109">
    <property type="entry name" value="HTH-type_TetR-like_transc_reg"/>
</dbReference>
<gene>
    <name evidence="7" type="ORF">J2S69_002727</name>
    <name evidence="6" type="ORF">O2L01_15955</name>
</gene>
<keyword evidence="9" id="KW-1185">Reference proteome</keyword>
<dbReference type="Gene3D" id="1.10.10.60">
    <property type="entry name" value="Homeodomain-like"/>
    <property type="match status" value="1"/>
</dbReference>
<dbReference type="AlphaFoldDB" id="A0A9X3SX10"/>
<dbReference type="SUPFAM" id="SSF48498">
    <property type="entry name" value="Tetracyclin repressor-like, C-terminal domain"/>
    <property type="match status" value="1"/>
</dbReference>
<evidence type="ECO:0000313" key="9">
    <source>
        <dbReference type="Proteomes" id="UP001183604"/>
    </source>
</evidence>
<sequence>MAAPRTPDPNRRNPESTKAILEAALALARDQGWAKVSIEGIAARAGVGKRTIYRWWPSKGAVVLDAYAARLQDRPYMNAAAAEEGDLRGDLVRILGETWDMVSDSLPLLASLIGEAQHDPDLAERLWERLIGPSSEPVQDRIRRAQAAGEITADADPFRAAELLYGQVYLRLLVTPKPLDAAFLEDCIDLALHGLLKRP</sequence>
<keyword evidence="2 4" id="KW-0238">DNA-binding</keyword>
<dbReference type="GO" id="GO:0000976">
    <property type="term" value="F:transcription cis-regulatory region binding"/>
    <property type="evidence" value="ECO:0007669"/>
    <property type="project" value="TreeGrafter"/>
</dbReference>
<evidence type="ECO:0000313" key="6">
    <source>
        <dbReference type="EMBL" id="MDA1386492.1"/>
    </source>
</evidence>
<evidence type="ECO:0000313" key="7">
    <source>
        <dbReference type="EMBL" id="MDR7339008.1"/>
    </source>
</evidence>
<evidence type="ECO:0000313" key="8">
    <source>
        <dbReference type="Proteomes" id="UP001145799"/>
    </source>
</evidence>
<protein>
    <submittedName>
        <fullName evidence="6 7">AcrR family transcriptional regulator</fullName>
    </submittedName>
</protein>
<dbReference type="GO" id="GO:0003700">
    <property type="term" value="F:DNA-binding transcription factor activity"/>
    <property type="evidence" value="ECO:0007669"/>
    <property type="project" value="TreeGrafter"/>
</dbReference>
<evidence type="ECO:0000256" key="2">
    <source>
        <dbReference type="ARBA" id="ARBA00023125"/>
    </source>
</evidence>
<feature type="domain" description="HTH tetR-type" evidence="5">
    <location>
        <begin position="14"/>
        <end position="74"/>
    </location>
</feature>
<dbReference type="SUPFAM" id="SSF46689">
    <property type="entry name" value="Homeodomain-like"/>
    <property type="match status" value="1"/>
</dbReference>
<dbReference type="InterPro" id="IPR011075">
    <property type="entry name" value="TetR_C"/>
</dbReference>
<dbReference type="PROSITE" id="PS50977">
    <property type="entry name" value="HTH_TETR_2"/>
    <property type="match status" value="1"/>
</dbReference>
<evidence type="ECO:0000259" key="5">
    <source>
        <dbReference type="PROSITE" id="PS50977"/>
    </source>
</evidence>